<reference evidence="4" key="1">
    <citation type="submission" date="2022-01" db="EMBL/GenBank/DDBJ databases">
        <authorList>
            <person name="King R."/>
        </authorList>
    </citation>
    <scope>NUCLEOTIDE SEQUENCE</scope>
</reference>
<feature type="domain" description="PH" evidence="3">
    <location>
        <begin position="25"/>
        <end position="139"/>
    </location>
</feature>
<dbReference type="EMBL" id="OU900108">
    <property type="protein sequence ID" value="CAG9857828.1"/>
    <property type="molecule type" value="Genomic_DNA"/>
</dbReference>
<dbReference type="Pfam" id="PF00169">
    <property type="entry name" value="PH"/>
    <property type="match status" value="1"/>
</dbReference>
<evidence type="ECO:0000313" key="5">
    <source>
        <dbReference type="Proteomes" id="UP001153712"/>
    </source>
</evidence>
<keyword evidence="2" id="KW-0472">Membrane</keyword>
<accession>A0A9N9XKU9</accession>
<organism evidence="4 5">
    <name type="scientific">Phyllotreta striolata</name>
    <name type="common">Striped flea beetle</name>
    <name type="synonym">Crioceris striolata</name>
    <dbReference type="NCBI Taxonomy" id="444603"/>
    <lineage>
        <taxon>Eukaryota</taxon>
        <taxon>Metazoa</taxon>
        <taxon>Ecdysozoa</taxon>
        <taxon>Arthropoda</taxon>
        <taxon>Hexapoda</taxon>
        <taxon>Insecta</taxon>
        <taxon>Pterygota</taxon>
        <taxon>Neoptera</taxon>
        <taxon>Endopterygota</taxon>
        <taxon>Coleoptera</taxon>
        <taxon>Polyphaga</taxon>
        <taxon>Cucujiformia</taxon>
        <taxon>Chrysomeloidea</taxon>
        <taxon>Chrysomelidae</taxon>
        <taxon>Galerucinae</taxon>
        <taxon>Alticini</taxon>
        <taxon>Phyllotreta</taxon>
    </lineage>
</organism>
<dbReference type="GO" id="GO:0045595">
    <property type="term" value="P:regulation of cell differentiation"/>
    <property type="evidence" value="ECO:0007669"/>
    <property type="project" value="TreeGrafter"/>
</dbReference>
<dbReference type="GO" id="GO:0016020">
    <property type="term" value="C:membrane"/>
    <property type="evidence" value="ECO:0007669"/>
    <property type="project" value="UniProtKB-SubCell"/>
</dbReference>
<evidence type="ECO:0000259" key="3">
    <source>
        <dbReference type="PROSITE" id="PS50003"/>
    </source>
</evidence>
<dbReference type="Proteomes" id="UP001153712">
    <property type="component" value="Chromosome 15"/>
</dbReference>
<protein>
    <recommendedName>
        <fullName evidence="3">PH domain-containing protein</fullName>
    </recommendedName>
</protein>
<evidence type="ECO:0000256" key="2">
    <source>
        <dbReference type="ARBA" id="ARBA00023136"/>
    </source>
</evidence>
<comment type="subcellular location">
    <subcellularLocation>
        <location evidence="1">Membrane</location>
    </subcellularLocation>
</comment>
<dbReference type="OrthoDB" id="5914923at2759"/>
<dbReference type="Gene3D" id="2.30.29.30">
    <property type="entry name" value="Pleckstrin-homology domain (PH domain)/Phosphotyrosine-binding domain (PTB)"/>
    <property type="match status" value="1"/>
</dbReference>
<dbReference type="InterPro" id="IPR001849">
    <property type="entry name" value="PH_domain"/>
</dbReference>
<evidence type="ECO:0000313" key="4">
    <source>
        <dbReference type="EMBL" id="CAG9857828.1"/>
    </source>
</evidence>
<dbReference type="PANTHER" id="PTHR14309">
    <property type="entry name" value="EXPRESSED PROTEIN"/>
    <property type="match status" value="1"/>
</dbReference>
<dbReference type="AlphaFoldDB" id="A0A9N9XKU9"/>
<dbReference type="InterPro" id="IPR039680">
    <property type="entry name" value="PLEKHB1/2"/>
</dbReference>
<name>A0A9N9XKU9_PHYSR</name>
<dbReference type="SMART" id="SM00233">
    <property type="entry name" value="PH"/>
    <property type="match status" value="1"/>
</dbReference>
<dbReference type="PROSITE" id="PS50003">
    <property type="entry name" value="PH_DOMAIN"/>
    <property type="match status" value="1"/>
</dbReference>
<dbReference type="PANTHER" id="PTHR14309:SF12">
    <property type="entry name" value="PH DOMAIN-CONTAINING PROTEIN"/>
    <property type="match status" value="1"/>
</dbReference>
<evidence type="ECO:0000256" key="1">
    <source>
        <dbReference type="ARBA" id="ARBA00004370"/>
    </source>
</evidence>
<dbReference type="SUPFAM" id="SSF50729">
    <property type="entry name" value="PH domain-like"/>
    <property type="match status" value="1"/>
</dbReference>
<gene>
    <name evidence="4" type="ORF">PHYEVI_LOCUS4226</name>
</gene>
<sequence>MFTLCMSRSHPPLADAQHQSRIGNKQVKGGYLLRYRRGFFCPKWCEEWVVLYEDSTLAWYSDKGLNRPKGCVQISEAPELLAVGEWTRQVPRRPKFPHACHIGQLIAIGNRKMHDVHWLMAKSPSEINDWMTAISNTLPPPPHLPLDDKRLSFPLQQKQDIPVSNKQCLCNEPGAIRNGAAKPQKDFDADHTVLAGVCIDWGHGWGWGRNAVLAQQSFLCGHEASIGQAADLAPAVGAAVYCHSAEDYTAAGIDEVDWCTFGDFSF</sequence>
<dbReference type="InterPro" id="IPR011993">
    <property type="entry name" value="PH-like_dom_sf"/>
</dbReference>
<proteinExistence type="predicted"/>
<keyword evidence="5" id="KW-1185">Reference proteome</keyword>